<feature type="region of interest" description="Disordered" evidence="10">
    <location>
        <begin position="1"/>
        <end position="117"/>
    </location>
</feature>
<keyword evidence="4 9" id="KW-0863">Zinc-finger</keyword>
<reference evidence="12" key="1">
    <citation type="submission" date="2022-07" db="EMBL/GenBank/DDBJ databases">
        <title>Genome Sequence of Xylaria arbuscula.</title>
        <authorList>
            <person name="Buettner E."/>
        </authorList>
    </citation>
    <scope>NUCLEOTIDE SEQUENCE</scope>
    <source>
        <strain evidence="12">VT107</strain>
    </source>
</reference>
<feature type="compositionally biased region" description="Polar residues" evidence="10">
    <location>
        <begin position="271"/>
        <end position="287"/>
    </location>
</feature>
<evidence type="ECO:0000256" key="2">
    <source>
        <dbReference type="ARBA" id="ARBA00022723"/>
    </source>
</evidence>
<dbReference type="Proteomes" id="UP001148614">
    <property type="component" value="Unassembled WGS sequence"/>
</dbReference>
<evidence type="ECO:0000256" key="4">
    <source>
        <dbReference type="ARBA" id="ARBA00022771"/>
    </source>
</evidence>
<name>A0A9W8TKU9_9PEZI</name>
<organism evidence="12 13">
    <name type="scientific">Xylaria arbuscula</name>
    <dbReference type="NCBI Taxonomy" id="114810"/>
    <lineage>
        <taxon>Eukaryota</taxon>
        <taxon>Fungi</taxon>
        <taxon>Dikarya</taxon>
        <taxon>Ascomycota</taxon>
        <taxon>Pezizomycotina</taxon>
        <taxon>Sordariomycetes</taxon>
        <taxon>Xylariomycetidae</taxon>
        <taxon>Xylariales</taxon>
        <taxon>Xylariaceae</taxon>
        <taxon>Xylaria</taxon>
    </lineage>
</organism>
<evidence type="ECO:0000256" key="7">
    <source>
        <dbReference type="ARBA" id="ARBA00023163"/>
    </source>
</evidence>
<evidence type="ECO:0000256" key="1">
    <source>
        <dbReference type="ARBA" id="ARBA00004123"/>
    </source>
</evidence>
<feature type="compositionally biased region" description="Low complexity" evidence="10">
    <location>
        <begin position="295"/>
        <end position="309"/>
    </location>
</feature>
<evidence type="ECO:0000313" key="12">
    <source>
        <dbReference type="EMBL" id="KAJ3565787.1"/>
    </source>
</evidence>
<dbReference type="GO" id="GO:0000981">
    <property type="term" value="F:DNA-binding transcription factor activity, RNA polymerase II-specific"/>
    <property type="evidence" value="ECO:0007669"/>
    <property type="project" value="TreeGrafter"/>
</dbReference>
<dbReference type="FunFam" id="3.30.160.60:FF:000606">
    <property type="entry name" value="C2H2 transcription factor, putative"/>
    <property type="match status" value="1"/>
</dbReference>
<gene>
    <name evidence="12" type="ORF">NPX13_g7367</name>
</gene>
<evidence type="ECO:0000256" key="5">
    <source>
        <dbReference type="ARBA" id="ARBA00022833"/>
    </source>
</evidence>
<feature type="compositionally biased region" description="Low complexity" evidence="10">
    <location>
        <begin position="221"/>
        <end position="236"/>
    </location>
</feature>
<dbReference type="FunFam" id="3.30.160.60:FF:000758">
    <property type="entry name" value="C2H2 transcription factor, putative"/>
    <property type="match status" value="1"/>
</dbReference>
<accession>A0A9W8TKU9</accession>
<protein>
    <recommendedName>
        <fullName evidence="11">C2H2-type domain-containing protein</fullName>
    </recommendedName>
</protein>
<evidence type="ECO:0000256" key="3">
    <source>
        <dbReference type="ARBA" id="ARBA00022737"/>
    </source>
</evidence>
<evidence type="ECO:0000256" key="9">
    <source>
        <dbReference type="PROSITE-ProRule" id="PRU00042"/>
    </source>
</evidence>
<feature type="region of interest" description="Disordered" evidence="10">
    <location>
        <begin position="336"/>
        <end position="358"/>
    </location>
</feature>
<evidence type="ECO:0000259" key="11">
    <source>
        <dbReference type="PROSITE" id="PS50157"/>
    </source>
</evidence>
<keyword evidence="6" id="KW-0805">Transcription regulation</keyword>
<feature type="region of interest" description="Disordered" evidence="10">
    <location>
        <begin position="193"/>
        <end position="240"/>
    </location>
</feature>
<comment type="caution">
    <text evidence="12">The sequence shown here is derived from an EMBL/GenBank/DDBJ whole genome shotgun (WGS) entry which is preliminary data.</text>
</comment>
<dbReference type="SUPFAM" id="SSF57667">
    <property type="entry name" value="beta-beta-alpha zinc fingers"/>
    <property type="match status" value="1"/>
</dbReference>
<dbReference type="EMBL" id="JANPWZ010001440">
    <property type="protein sequence ID" value="KAJ3565787.1"/>
    <property type="molecule type" value="Genomic_DNA"/>
</dbReference>
<dbReference type="GO" id="GO:0005634">
    <property type="term" value="C:nucleus"/>
    <property type="evidence" value="ECO:0007669"/>
    <property type="project" value="UniProtKB-SubCell"/>
</dbReference>
<evidence type="ECO:0000313" key="13">
    <source>
        <dbReference type="Proteomes" id="UP001148614"/>
    </source>
</evidence>
<evidence type="ECO:0000256" key="8">
    <source>
        <dbReference type="ARBA" id="ARBA00023242"/>
    </source>
</evidence>
<dbReference type="AlphaFoldDB" id="A0A9W8TKU9"/>
<evidence type="ECO:0000256" key="6">
    <source>
        <dbReference type="ARBA" id="ARBA00023015"/>
    </source>
</evidence>
<dbReference type="InterPro" id="IPR013087">
    <property type="entry name" value="Znf_C2H2_type"/>
</dbReference>
<dbReference type="InterPro" id="IPR036236">
    <property type="entry name" value="Znf_C2H2_sf"/>
</dbReference>
<feature type="region of interest" description="Disordered" evidence="10">
    <location>
        <begin position="260"/>
        <end position="309"/>
    </location>
</feature>
<keyword evidence="7" id="KW-0804">Transcription</keyword>
<feature type="compositionally biased region" description="Polar residues" evidence="10">
    <location>
        <begin position="344"/>
        <end position="358"/>
    </location>
</feature>
<dbReference type="PANTHER" id="PTHR23235">
    <property type="entry name" value="KRUEPPEL-LIKE TRANSCRIPTION FACTOR"/>
    <property type="match status" value="1"/>
</dbReference>
<dbReference type="GO" id="GO:0051701">
    <property type="term" value="P:biological process involved in interaction with host"/>
    <property type="evidence" value="ECO:0007669"/>
    <property type="project" value="UniProtKB-ARBA"/>
</dbReference>
<dbReference type="Gene3D" id="3.30.160.60">
    <property type="entry name" value="Classic Zinc Finger"/>
    <property type="match status" value="2"/>
</dbReference>
<feature type="domain" description="C2H2-type" evidence="11">
    <location>
        <begin position="150"/>
        <end position="177"/>
    </location>
</feature>
<comment type="subcellular location">
    <subcellularLocation>
        <location evidence="1">Nucleus</location>
    </subcellularLocation>
</comment>
<evidence type="ECO:0000256" key="10">
    <source>
        <dbReference type="SAM" id="MobiDB-lite"/>
    </source>
</evidence>
<keyword evidence="3" id="KW-0677">Repeat</keyword>
<keyword evidence="2" id="KW-0479">Metal-binding</keyword>
<dbReference type="VEuPathDB" id="FungiDB:F4678DRAFT_408108"/>
<dbReference type="PANTHER" id="PTHR23235:SF127">
    <property type="entry name" value="TRANSCRIPTION FACTOR, PUTATIVE (AFU_ORTHOLOGUE AFUA_3G09820)-RELATED"/>
    <property type="match status" value="1"/>
</dbReference>
<keyword evidence="5" id="KW-0862">Zinc</keyword>
<dbReference type="GO" id="GO:0000978">
    <property type="term" value="F:RNA polymerase II cis-regulatory region sequence-specific DNA binding"/>
    <property type="evidence" value="ECO:0007669"/>
    <property type="project" value="TreeGrafter"/>
</dbReference>
<dbReference type="PROSITE" id="PS50157">
    <property type="entry name" value="ZINC_FINGER_C2H2_2"/>
    <property type="match status" value="2"/>
</dbReference>
<feature type="domain" description="C2H2-type" evidence="11">
    <location>
        <begin position="119"/>
        <end position="149"/>
    </location>
</feature>
<keyword evidence="8" id="KW-0539">Nucleus</keyword>
<proteinExistence type="predicted"/>
<sequence length="651" mass="71636">MASTFRPVNSPLAIKVDKPDENIPSPTTPTPTKATFGQRPLPTSPFPQTVQIPESIDEVEPPHRDNMQATQVPRRDSEDVDMNDTDGEAHGHEDSNGSNDEGANADDAKSNKKKKSQRFYCTEYPPCKLSFTRSEHLARHVRKHTGERPFKCHCQRRFSRLDNLRQHAQTVHVNEDIPLDSLAATGTRFQRQIRTDRVRQPGRARASTAGSIGAPPRGHSKSLSTSSISSVGSNFSTRDELRRRPPALAVADYRFPFSSEAYPHRPPSPGDFSTPTSATFSNGQNSPRWGPAMVSPASSHSRSHSLYLDSQVPPARRLSIPSSMVPLQSPGLSRLPFGLRSDAPNGSQPAPYSPSVSVLASPTSSVVPFGRRDSASITEDVRRRTWHPESNNFNPTPGSRLSQVFGENQYPIPTQSHGHLPVPQQQPSSPVRLPSIASFDILPHRPASPLRSNASAMMAKPDVLQPSRLLTANTPQPEEREKWNPSGWAMDLHKNLTRLDLASNATPSDSANTWAREATQAMDAQADRIRMNPHTVRFHESVMAHDPPTTSNPRVSHQYTMSAPSMASSRESKRRAWHQSGGSHLGEMPPEKITRVDRMVHPNIREFSGFPARHNAVRPVPHEESSGERGMGALETLVAVATGEGNATKAY</sequence>
<dbReference type="GO" id="GO:0008270">
    <property type="term" value="F:zinc ion binding"/>
    <property type="evidence" value="ECO:0007669"/>
    <property type="project" value="UniProtKB-KW"/>
</dbReference>
<keyword evidence="13" id="KW-1185">Reference proteome</keyword>